<organism evidence="16 17">
    <name type="scientific">Altericroceibacterium spongiae</name>
    <dbReference type="NCBI Taxonomy" id="2320269"/>
    <lineage>
        <taxon>Bacteria</taxon>
        <taxon>Pseudomonadati</taxon>
        <taxon>Pseudomonadota</taxon>
        <taxon>Alphaproteobacteria</taxon>
        <taxon>Sphingomonadales</taxon>
        <taxon>Erythrobacteraceae</taxon>
        <taxon>Altericroceibacterium</taxon>
    </lineage>
</organism>
<dbReference type="EMBL" id="RAPF01000003">
    <property type="protein sequence ID" value="RKF21845.1"/>
    <property type="molecule type" value="Genomic_DNA"/>
</dbReference>
<evidence type="ECO:0000256" key="7">
    <source>
        <dbReference type="ARBA" id="ARBA00023065"/>
    </source>
</evidence>
<keyword evidence="6" id="KW-0408">Iron</keyword>
<evidence type="ECO:0000256" key="2">
    <source>
        <dbReference type="ARBA" id="ARBA00022448"/>
    </source>
</evidence>
<keyword evidence="13" id="KW-0732">Signal</keyword>
<dbReference type="PROSITE" id="PS52016">
    <property type="entry name" value="TONB_DEPENDENT_REC_3"/>
    <property type="match status" value="1"/>
</dbReference>
<evidence type="ECO:0000313" key="17">
    <source>
        <dbReference type="Proteomes" id="UP000284395"/>
    </source>
</evidence>
<dbReference type="SUPFAM" id="SSF56935">
    <property type="entry name" value="Porins"/>
    <property type="match status" value="1"/>
</dbReference>
<keyword evidence="2 11" id="KW-0813">Transport</keyword>
<evidence type="ECO:0000256" key="1">
    <source>
        <dbReference type="ARBA" id="ARBA00004571"/>
    </source>
</evidence>
<evidence type="ECO:0000259" key="14">
    <source>
        <dbReference type="Pfam" id="PF00593"/>
    </source>
</evidence>
<comment type="similarity">
    <text evidence="11 12">Belongs to the TonB-dependent receptor family.</text>
</comment>
<evidence type="ECO:0000256" key="11">
    <source>
        <dbReference type="PROSITE-ProRule" id="PRU01360"/>
    </source>
</evidence>
<dbReference type="GO" id="GO:0006826">
    <property type="term" value="P:iron ion transport"/>
    <property type="evidence" value="ECO:0007669"/>
    <property type="project" value="UniProtKB-KW"/>
</dbReference>
<evidence type="ECO:0000256" key="10">
    <source>
        <dbReference type="ARBA" id="ARBA00023237"/>
    </source>
</evidence>
<dbReference type="InterPro" id="IPR012910">
    <property type="entry name" value="Plug_dom"/>
</dbReference>
<proteinExistence type="inferred from homology"/>
<evidence type="ECO:0000256" key="3">
    <source>
        <dbReference type="ARBA" id="ARBA00022452"/>
    </source>
</evidence>
<evidence type="ECO:0000256" key="4">
    <source>
        <dbReference type="ARBA" id="ARBA00022496"/>
    </source>
</evidence>
<feature type="domain" description="TonB-dependent receptor-like beta-barrel" evidence="14">
    <location>
        <begin position="333"/>
        <end position="766"/>
    </location>
</feature>
<keyword evidence="7" id="KW-0406">Ion transport</keyword>
<keyword evidence="8 12" id="KW-0798">TonB box</keyword>
<dbReference type="Gene3D" id="2.40.170.20">
    <property type="entry name" value="TonB-dependent receptor, beta-barrel domain"/>
    <property type="match status" value="1"/>
</dbReference>
<dbReference type="Pfam" id="PF07715">
    <property type="entry name" value="Plug"/>
    <property type="match status" value="1"/>
</dbReference>
<comment type="subcellular location">
    <subcellularLocation>
        <location evidence="1 11">Cell outer membrane</location>
        <topology evidence="1 11">Multi-pass membrane protein</topology>
    </subcellularLocation>
</comment>
<keyword evidence="5 11" id="KW-0812">Transmembrane</keyword>
<evidence type="ECO:0000256" key="6">
    <source>
        <dbReference type="ARBA" id="ARBA00023004"/>
    </source>
</evidence>
<dbReference type="InterPro" id="IPR039426">
    <property type="entry name" value="TonB-dep_rcpt-like"/>
</dbReference>
<evidence type="ECO:0000256" key="8">
    <source>
        <dbReference type="ARBA" id="ARBA00023077"/>
    </source>
</evidence>
<keyword evidence="10 11" id="KW-0998">Cell outer membrane</keyword>
<dbReference type="Gene3D" id="2.170.130.10">
    <property type="entry name" value="TonB-dependent receptor, plug domain"/>
    <property type="match status" value="1"/>
</dbReference>
<keyword evidence="16" id="KW-0675">Receptor</keyword>
<dbReference type="InterPro" id="IPR037066">
    <property type="entry name" value="Plug_dom_sf"/>
</dbReference>
<dbReference type="PANTHER" id="PTHR32552">
    <property type="entry name" value="FERRICHROME IRON RECEPTOR-RELATED"/>
    <property type="match status" value="1"/>
</dbReference>
<dbReference type="OrthoDB" id="7313036at2"/>
<protein>
    <submittedName>
        <fullName evidence="16">TonB-dependent receptor</fullName>
    </submittedName>
</protein>
<dbReference type="InterPro" id="IPR000531">
    <property type="entry name" value="Beta-barrel_TonB"/>
</dbReference>
<gene>
    <name evidence="16" type="ORF">D6851_07460</name>
</gene>
<evidence type="ECO:0000256" key="9">
    <source>
        <dbReference type="ARBA" id="ARBA00023136"/>
    </source>
</evidence>
<accession>A0A420EMA4</accession>
<dbReference type="AlphaFoldDB" id="A0A420EMA4"/>
<dbReference type="InterPro" id="IPR036942">
    <property type="entry name" value="Beta-barrel_TonB_sf"/>
</dbReference>
<keyword evidence="9 11" id="KW-0472">Membrane</keyword>
<sequence length="803" mass="87062">MGFRNSANYLRYSCFLAASSALTLGVAAPAFAQDAESTTAQAETAPTHGGNEIVVTAQFREQNLQETPIAITAVDAGTLEARSQESVADLGNYAPNVSLSQASSIQGNAVAAFIRGVGQSDSSFALEPGVGIYIDDIYYGTTFGAVMDLTDLERVEVLRGPQGTLSGKNSVGGAVKLYTKEPDGDGGGFIDAKYGSFDRVELRGSAGFTITDGLYARVSGVSKTSDGYFTRLDYGCMNPGSGIPANVSTTDNCKIGTEGGQDMQAVRLALRYAPYGSPVEVNLRADYSTDKSETVPTKLIYADNPQARSYVADNPAGGIPFDSRFLTGPESYSSYATYAQGGNYTTDFGTLKQYQPGGFQADPHNSIESWGVSGKVDVDLADNLSMTSITGYRVADGTSGIDYDGSPISLIQAEFGYRHEQFTQELRLSAQLFDGLIDTTVGGFYYHAKDRLNGRQHIPTLLFDFIQDDHVKNRSISGFAHLEMHLTDRLNLIGGLRYTDDKKTYNYDRYNIDGTVPSGVPLTDNFLLAGLNGMSDTFSGSQVDYRIGANYDLTDDLMLYAQVSTGFKGGGVNPTPSVPDQIQTFGPEKVTTYEGGFKSELLDRRVTLNGAVFLNDYNDIQLVRYQCPESAVLACTVPSNAGDAKIFGFELEGMLEPVDGFTIDSSLGYLDFDYKSIKNPATMVTKDMIAPYISKWQLSAGMQYVAEFESGAKLTPRIDWNNRSSFYTMSINNPGNKIDGYSLVNARLTFDSADGDWSVSGGVTNLFDKFYYMALAENVNSYGVITGNPGRPREWTVSVRRRF</sequence>
<feature type="chain" id="PRO_5019374159" evidence="13">
    <location>
        <begin position="33"/>
        <end position="803"/>
    </location>
</feature>
<evidence type="ECO:0000256" key="5">
    <source>
        <dbReference type="ARBA" id="ARBA00022692"/>
    </source>
</evidence>
<feature type="signal peptide" evidence="13">
    <location>
        <begin position="1"/>
        <end position="32"/>
    </location>
</feature>
<keyword evidence="3 11" id="KW-1134">Transmembrane beta strand</keyword>
<evidence type="ECO:0000256" key="12">
    <source>
        <dbReference type="RuleBase" id="RU003357"/>
    </source>
</evidence>
<dbReference type="CDD" id="cd01347">
    <property type="entry name" value="ligand_gated_channel"/>
    <property type="match status" value="1"/>
</dbReference>
<dbReference type="PANTHER" id="PTHR32552:SF81">
    <property type="entry name" value="TONB-DEPENDENT OUTER MEMBRANE RECEPTOR"/>
    <property type="match status" value="1"/>
</dbReference>
<keyword evidence="4" id="KW-0410">Iron transport</keyword>
<dbReference type="Proteomes" id="UP000284395">
    <property type="component" value="Unassembled WGS sequence"/>
</dbReference>
<evidence type="ECO:0000313" key="16">
    <source>
        <dbReference type="EMBL" id="RKF21845.1"/>
    </source>
</evidence>
<dbReference type="RefSeq" id="WP_120324253.1">
    <property type="nucleotide sequence ID" value="NZ_RAPF01000003.1"/>
</dbReference>
<keyword evidence="17" id="KW-1185">Reference proteome</keyword>
<evidence type="ECO:0000256" key="13">
    <source>
        <dbReference type="SAM" id="SignalP"/>
    </source>
</evidence>
<reference evidence="16 17" key="1">
    <citation type="submission" date="2018-09" db="EMBL/GenBank/DDBJ databases">
        <title>Altererythrobacter spongiae sp. nov., isolated from a marine sponge.</title>
        <authorList>
            <person name="Zhuang L."/>
            <person name="Luo L."/>
        </authorList>
    </citation>
    <scope>NUCLEOTIDE SEQUENCE [LARGE SCALE GENOMIC DNA]</scope>
    <source>
        <strain evidence="16 17">HN-Y73</strain>
    </source>
</reference>
<name>A0A420EMA4_9SPHN</name>
<comment type="caution">
    <text evidence="16">The sequence shown here is derived from an EMBL/GenBank/DDBJ whole genome shotgun (WGS) entry which is preliminary data.</text>
</comment>
<dbReference type="GO" id="GO:0009279">
    <property type="term" value="C:cell outer membrane"/>
    <property type="evidence" value="ECO:0007669"/>
    <property type="project" value="UniProtKB-SubCell"/>
</dbReference>
<feature type="domain" description="TonB-dependent receptor plug" evidence="15">
    <location>
        <begin position="64"/>
        <end position="174"/>
    </location>
</feature>
<evidence type="ECO:0000259" key="15">
    <source>
        <dbReference type="Pfam" id="PF07715"/>
    </source>
</evidence>
<dbReference type="Pfam" id="PF00593">
    <property type="entry name" value="TonB_dep_Rec_b-barrel"/>
    <property type="match status" value="1"/>
</dbReference>